<gene>
    <name evidence="2" type="ORF">BZM27_25275</name>
</gene>
<proteinExistence type="predicted"/>
<dbReference type="EMBL" id="MWML01000101">
    <property type="protein sequence ID" value="TCG06575.1"/>
    <property type="molecule type" value="Genomic_DNA"/>
</dbReference>
<name>A0A4R0XCZ0_9BURK</name>
<reference evidence="2 3" key="1">
    <citation type="submission" date="2017-02" db="EMBL/GenBank/DDBJ databases">
        <title>Paraburkholderia sophoroidis sp. nov. and Paraburkholderia steynii sp. nov. rhizobial symbionts of the fynbos legume Hypocalyptus sophoroides.</title>
        <authorList>
            <person name="Steenkamp E.T."/>
            <person name="Beukes C.W."/>
            <person name="Van Zyl E."/>
            <person name="Avontuur J."/>
            <person name="Chan W.Y."/>
            <person name="Hassen A."/>
            <person name="Palmer M."/>
            <person name="Mthombeni L."/>
            <person name="Phalane F."/>
            <person name="Sereme K."/>
            <person name="Venter S.N."/>
        </authorList>
    </citation>
    <scope>NUCLEOTIDE SEQUENCE [LARGE SCALE GENOMIC DNA]</scope>
    <source>
        <strain evidence="2 3">HC1.1ba</strain>
    </source>
</reference>
<dbReference type="AlphaFoldDB" id="A0A4R0XCZ0"/>
<dbReference type="Proteomes" id="UP000294200">
    <property type="component" value="Unassembled WGS sequence"/>
</dbReference>
<evidence type="ECO:0000256" key="1">
    <source>
        <dbReference type="SAM" id="MobiDB-lite"/>
    </source>
</evidence>
<feature type="compositionally biased region" description="Polar residues" evidence="1">
    <location>
        <begin position="51"/>
        <end position="72"/>
    </location>
</feature>
<protein>
    <submittedName>
        <fullName evidence="2">Uncharacterized protein</fullName>
    </submittedName>
</protein>
<feature type="region of interest" description="Disordered" evidence="1">
    <location>
        <begin position="48"/>
        <end position="72"/>
    </location>
</feature>
<organism evidence="2 3">
    <name type="scientific">Paraburkholderia steynii</name>
    <dbReference type="NCBI Taxonomy" id="1245441"/>
    <lineage>
        <taxon>Bacteria</taxon>
        <taxon>Pseudomonadati</taxon>
        <taxon>Pseudomonadota</taxon>
        <taxon>Betaproteobacteria</taxon>
        <taxon>Burkholderiales</taxon>
        <taxon>Burkholderiaceae</taxon>
        <taxon>Paraburkholderia</taxon>
    </lineage>
</organism>
<evidence type="ECO:0000313" key="3">
    <source>
        <dbReference type="Proteomes" id="UP000294200"/>
    </source>
</evidence>
<comment type="caution">
    <text evidence="2">The sequence shown here is derived from an EMBL/GenBank/DDBJ whole genome shotgun (WGS) entry which is preliminary data.</text>
</comment>
<evidence type="ECO:0000313" key="2">
    <source>
        <dbReference type="EMBL" id="TCG06575.1"/>
    </source>
</evidence>
<sequence>MNANLKAGAYALAMPAAATTTETFREVLSITLSQTIGATGSYTVEADRASGATQSRGSNVSAGGQSGINFNF</sequence>
<keyword evidence="3" id="KW-1185">Reference proteome</keyword>
<accession>A0A4R0XCZ0</accession>